<keyword evidence="1" id="KW-0677">Repeat</keyword>
<reference evidence="5 6" key="1">
    <citation type="submission" date="2015-01" db="EMBL/GenBank/DDBJ databases">
        <title>Evolution of Trichinella species and genotypes.</title>
        <authorList>
            <person name="Korhonen P.K."/>
            <person name="Edoardo P."/>
            <person name="Giuseppe L.R."/>
            <person name="Gasser R.B."/>
        </authorList>
    </citation>
    <scope>NUCLEOTIDE SEQUENCE [LARGE SCALE GENOMIC DNA]</scope>
    <source>
        <strain evidence="5">ISS2496</strain>
    </source>
</reference>
<dbReference type="STRING" id="990121.A0A0V0YVT7"/>
<accession>A0A0V0YVT7</accession>
<feature type="non-terminal residue" evidence="5">
    <location>
        <position position="143"/>
    </location>
</feature>
<dbReference type="CDD" id="cd12380">
    <property type="entry name" value="RRM3_I_PABPs"/>
    <property type="match status" value="1"/>
</dbReference>
<dbReference type="PANTHER" id="PTHR24012">
    <property type="entry name" value="RNA BINDING PROTEIN"/>
    <property type="match status" value="1"/>
</dbReference>
<dbReference type="PROSITE" id="PS50102">
    <property type="entry name" value="RRM"/>
    <property type="match status" value="2"/>
</dbReference>
<dbReference type="OrthoDB" id="78437at2759"/>
<evidence type="ECO:0000256" key="2">
    <source>
        <dbReference type="ARBA" id="ARBA00022884"/>
    </source>
</evidence>
<dbReference type="Pfam" id="PF00076">
    <property type="entry name" value="RRM_1"/>
    <property type="match status" value="2"/>
</dbReference>
<feature type="domain" description="RRM" evidence="4">
    <location>
        <begin position="107"/>
        <end position="143"/>
    </location>
</feature>
<dbReference type="InterPro" id="IPR035979">
    <property type="entry name" value="RBD_domain_sf"/>
</dbReference>
<dbReference type="InterPro" id="IPR012677">
    <property type="entry name" value="Nucleotide-bd_a/b_plait_sf"/>
</dbReference>
<organism evidence="5 6">
    <name type="scientific">Trichinella patagoniensis</name>
    <dbReference type="NCBI Taxonomy" id="990121"/>
    <lineage>
        <taxon>Eukaryota</taxon>
        <taxon>Metazoa</taxon>
        <taxon>Ecdysozoa</taxon>
        <taxon>Nematoda</taxon>
        <taxon>Enoplea</taxon>
        <taxon>Dorylaimia</taxon>
        <taxon>Trichinellida</taxon>
        <taxon>Trichinellidae</taxon>
        <taxon>Trichinella</taxon>
    </lineage>
</organism>
<gene>
    <name evidence="5" type="primary">PAB8</name>
    <name evidence="5" type="ORF">T12_10315</name>
</gene>
<dbReference type="Gene3D" id="3.30.70.330">
    <property type="match status" value="2"/>
</dbReference>
<sequence length="143" mass="16611">MKFNNVFVKNLSESVTEEELRKIFSEYGRTTSVVVMKEPDGKSKCFGFVNFENPDDAALAVQELNGKKFDDKEWFVGRAQKKSEREQELKERFEQSLKETAGKYQWVNLYLKNLDDSIGDETLKEVFSEFGIITSCKIMRDPN</sequence>
<dbReference type="Proteomes" id="UP000054783">
    <property type="component" value="Unassembled WGS sequence"/>
</dbReference>
<keyword evidence="6" id="KW-1185">Reference proteome</keyword>
<evidence type="ECO:0000256" key="1">
    <source>
        <dbReference type="ARBA" id="ARBA00022737"/>
    </source>
</evidence>
<feature type="domain" description="RRM" evidence="4">
    <location>
        <begin position="4"/>
        <end position="81"/>
    </location>
</feature>
<protein>
    <submittedName>
        <fullName evidence="5">Polyadenylate-binding protein 8</fullName>
    </submittedName>
</protein>
<evidence type="ECO:0000313" key="6">
    <source>
        <dbReference type="Proteomes" id="UP000054783"/>
    </source>
</evidence>
<dbReference type="GO" id="GO:0003723">
    <property type="term" value="F:RNA binding"/>
    <property type="evidence" value="ECO:0007669"/>
    <property type="project" value="UniProtKB-UniRule"/>
</dbReference>
<dbReference type="SUPFAM" id="SSF54928">
    <property type="entry name" value="RNA-binding domain, RBD"/>
    <property type="match status" value="1"/>
</dbReference>
<name>A0A0V0YVT7_9BILA</name>
<evidence type="ECO:0000313" key="5">
    <source>
        <dbReference type="EMBL" id="KRY04402.1"/>
    </source>
</evidence>
<comment type="caution">
    <text evidence="5">The sequence shown here is derived from an EMBL/GenBank/DDBJ whole genome shotgun (WGS) entry which is preliminary data.</text>
</comment>
<keyword evidence="2 3" id="KW-0694">RNA-binding</keyword>
<dbReference type="FunFam" id="3.30.70.330:FF:000239">
    <property type="entry name" value="Polyadenylate-binding protein"/>
    <property type="match status" value="1"/>
</dbReference>
<evidence type="ECO:0000256" key="3">
    <source>
        <dbReference type="PROSITE-ProRule" id="PRU00176"/>
    </source>
</evidence>
<evidence type="ECO:0000259" key="4">
    <source>
        <dbReference type="PROSITE" id="PS50102"/>
    </source>
</evidence>
<dbReference type="InterPro" id="IPR000504">
    <property type="entry name" value="RRM_dom"/>
</dbReference>
<dbReference type="AlphaFoldDB" id="A0A0V0YVT7"/>
<dbReference type="EMBL" id="JYDQ01001973">
    <property type="protein sequence ID" value="KRY04402.1"/>
    <property type="molecule type" value="Genomic_DNA"/>
</dbReference>
<proteinExistence type="predicted"/>
<dbReference type="SMART" id="SM00360">
    <property type="entry name" value="RRM"/>
    <property type="match status" value="1"/>
</dbReference>